<proteinExistence type="predicted"/>
<keyword evidence="1" id="KW-0472">Membrane</keyword>
<dbReference type="Pfam" id="PF17225">
    <property type="entry name" value="DUF5301"/>
    <property type="match status" value="1"/>
</dbReference>
<organism evidence="3 4">
    <name type="scientific">Anaerobacterium chartisolvens</name>
    <dbReference type="NCBI Taxonomy" id="1297424"/>
    <lineage>
        <taxon>Bacteria</taxon>
        <taxon>Bacillati</taxon>
        <taxon>Bacillota</taxon>
        <taxon>Clostridia</taxon>
        <taxon>Eubacteriales</taxon>
        <taxon>Oscillospiraceae</taxon>
        <taxon>Anaerobacterium</taxon>
    </lineage>
</organism>
<dbReference type="Gene3D" id="2.60.40.4250">
    <property type="match status" value="1"/>
</dbReference>
<feature type="transmembrane region" description="Helical" evidence="1">
    <location>
        <begin position="20"/>
        <end position="40"/>
    </location>
</feature>
<accession>A0A369AXC1</accession>
<evidence type="ECO:0000259" key="2">
    <source>
        <dbReference type="Pfam" id="PF17225"/>
    </source>
</evidence>
<dbReference type="OrthoDB" id="2220779at2"/>
<dbReference type="EMBL" id="QPJT01000019">
    <property type="protein sequence ID" value="RCX12988.1"/>
    <property type="molecule type" value="Genomic_DNA"/>
</dbReference>
<comment type="caution">
    <text evidence="3">The sequence shown here is derived from an EMBL/GenBank/DDBJ whole genome shotgun (WGS) entry which is preliminary data.</text>
</comment>
<keyword evidence="1" id="KW-0812">Transmembrane</keyword>
<gene>
    <name evidence="3" type="ORF">DFR58_11945</name>
</gene>
<dbReference type="InterPro" id="IPR033782">
    <property type="entry name" value="DUF5301"/>
</dbReference>
<evidence type="ECO:0000313" key="3">
    <source>
        <dbReference type="EMBL" id="RCX12988.1"/>
    </source>
</evidence>
<keyword evidence="4" id="KW-1185">Reference proteome</keyword>
<dbReference type="RefSeq" id="WP_114298738.1">
    <property type="nucleotide sequence ID" value="NZ_QPJT01000019.1"/>
</dbReference>
<evidence type="ECO:0000313" key="4">
    <source>
        <dbReference type="Proteomes" id="UP000253034"/>
    </source>
</evidence>
<evidence type="ECO:0000256" key="1">
    <source>
        <dbReference type="SAM" id="Phobius"/>
    </source>
</evidence>
<dbReference type="AlphaFoldDB" id="A0A369AXC1"/>
<sequence length="196" mass="21679">MDKLICQILKRNILNHKKPALWVITVVVIACTAAAVFLLANPVKMLELPDAASVLSMDMEQFNEYESLGAVTATDKGDIKSVLSALTGARKTLRSSVNDYPVQNSYLVIRLNLSEERRTLCLYSEGSAYYIEEPYIGVYRSSSDANAAIHKIYTDFTRYSMAENPKGGGTPWGEERHGGRSLLGTFLKKSATSFVE</sequence>
<reference evidence="3 4" key="1">
    <citation type="submission" date="2018-07" db="EMBL/GenBank/DDBJ databases">
        <title>Genomic Encyclopedia of Type Strains, Phase IV (KMG-IV): sequencing the most valuable type-strain genomes for metagenomic binning, comparative biology and taxonomic classification.</title>
        <authorList>
            <person name="Goeker M."/>
        </authorList>
    </citation>
    <scope>NUCLEOTIDE SEQUENCE [LARGE SCALE GENOMIC DNA]</scope>
    <source>
        <strain evidence="3 4">DSM 27016</strain>
    </source>
</reference>
<keyword evidence="1" id="KW-1133">Transmembrane helix</keyword>
<dbReference type="Proteomes" id="UP000253034">
    <property type="component" value="Unassembled WGS sequence"/>
</dbReference>
<feature type="domain" description="DUF5301" evidence="2">
    <location>
        <begin position="44"/>
        <end position="139"/>
    </location>
</feature>
<dbReference type="PROSITE" id="PS51257">
    <property type="entry name" value="PROKAR_LIPOPROTEIN"/>
    <property type="match status" value="1"/>
</dbReference>
<protein>
    <submittedName>
        <fullName evidence="3">Uncharacterized protein DUF5300</fullName>
    </submittedName>
</protein>
<name>A0A369AXC1_9FIRM</name>